<feature type="non-terminal residue" evidence="1">
    <location>
        <position position="1"/>
    </location>
</feature>
<reference evidence="1 2" key="1">
    <citation type="journal article" date="2019" name="Sci. Rep.">
        <title>Orb-weaving spider Araneus ventricosus genome elucidates the spidroin gene catalogue.</title>
        <authorList>
            <person name="Kono N."/>
            <person name="Nakamura H."/>
            <person name="Ohtoshi R."/>
            <person name="Moran D.A.P."/>
            <person name="Shinohara A."/>
            <person name="Yoshida Y."/>
            <person name="Fujiwara M."/>
            <person name="Mori M."/>
            <person name="Tomita M."/>
            <person name="Arakawa K."/>
        </authorList>
    </citation>
    <scope>NUCLEOTIDE SEQUENCE [LARGE SCALE GENOMIC DNA]</scope>
</reference>
<name>A0A4Y2THK5_ARAVE</name>
<evidence type="ECO:0000313" key="2">
    <source>
        <dbReference type="Proteomes" id="UP000499080"/>
    </source>
</evidence>
<sequence>VNFGYIMIPDDFEASKEADLGPLSSLAHGVKSGSVIVKDIKTIAIKNLHYDGAGPGEISINSW</sequence>
<dbReference type="OrthoDB" id="10029628at2759"/>
<accession>A0A4Y2THK5</accession>
<gene>
    <name evidence="1" type="ORF">AVEN_156533_1</name>
</gene>
<protein>
    <submittedName>
        <fullName evidence="1">Uncharacterized protein</fullName>
    </submittedName>
</protein>
<dbReference type="EMBL" id="BGPR01028218">
    <property type="protein sequence ID" value="GBN99243.1"/>
    <property type="molecule type" value="Genomic_DNA"/>
</dbReference>
<proteinExistence type="predicted"/>
<keyword evidence="2" id="KW-1185">Reference proteome</keyword>
<organism evidence="1 2">
    <name type="scientific">Araneus ventricosus</name>
    <name type="common">Orbweaver spider</name>
    <name type="synonym">Epeira ventricosa</name>
    <dbReference type="NCBI Taxonomy" id="182803"/>
    <lineage>
        <taxon>Eukaryota</taxon>
        <taxon>Metazoa</taxon>
        <taxon>Ecdysozoa</taxon>
        <taxon>Arthropoda</taxon>
        <taxon>Chelicerata</taxon>
        <taxon>Arachnida</taxon>
        <taxon>Araneae</taxon>
        <taxon>Araneomorphae</taxon>
        <taxon>Entelegynae</taxon>
        <taxon>Araneoidea</taxon>
        <taxon>Araneidae</taxon>
        <taxon>Araneus</taxon>
    </lineage>
</organism>
<evidence type="ECO:0000313" key="1">
    <source>
        <dbReference type="EMBL" id="GBN99243.1"/>
    </source>
</evidence>
<dbReference type="Proteomes" id="UP000499080">
    <property type="component" value="Unassembled WGS sequence"/>
</dbReference>
<dbReference type="AlphaFoldDB" id="A0A4Y2THK5"/>
<comment type="caution">
    <text evidence="1">The sequence shown here is derived from an EMBL/GenBank/DDBJ whole genome shotgun (WGS) entry which is preliminary data.</text>
</comment>